<keyword evidence="3" id="KW-1185">Reference proteome</keyword>
<reference evidence="2 3" key="1">
    <citation type="submission" date="2024-06" db="EMBL/GenBank/DDBJ databases">
        <title>The Natural Products Discovery Center: Release of the First 8490 Sequenced Strains for Exploring Actinobacteria Biosynthetic Diversity.</title>
        <authorList>
            <person name="Kalkreuter E."/>
            <person name="Kautsar S.A."/>
            <person name="Yang D."/>
            <person name="Bader C.D."/>
            <person name="Teijaro C.N."/>
            <person name="Fluegel L."/>
            <person name="Davis C.M."/>
            <person name="Simpson J.R."/>
            <person name="Lauterbach L."/>
            <person name="Steele A.D."/>
            <person name="Gui C."/>
            <person name="Meng S."/>
            <person name="Li G."/>
            <person name="Viehrig K."/>
            <person name="Ye F."/>
            <person name="Su P."/>
            <person name="Kiefer A.F."/>
            <person name="Nichols A."/>
            <person name="Cepeda A.J."/>
            <person name="Yan W."/>
            <person name="Fan B."/>
            <person name="Jiang Y."/>
            <person name="Adhikari A."/>
            <person name="Zheng C.-J."/>
            <person name="Schuster L."/>
            <person name="Cowan T.M."/>
            <person name="Smanski M.J."/>
            <person name="Chevrette M.G."/>
            <person name="De Carvalho L.P.S."/>
            <person name="Shen B."/>
        </authorList>
    </citation>
    <scope>NUCLEOTIDE SEQUENCE [LARGE SCALE GENOMIC DNA]</scope>
    <source>
        <strain evidence="2 3">NPDC049574</strain>
    </source>
</reference>
<dbReference type="Proteomes" id="UP001552427">
    <property type="component" value="Unassembled WGS sequence"/>
</dbReference>
<dbReference type="RefSeq" id="WP_364444000.1">
    <property type="nucleotide sequence ID" value="NZ_JBFARM010000001.1"/>
</dbReference>
<proteinExistence type="predicted"/>
<feature type="coiled-coil region" evidence="1">
    <location>
        <begin position="544"/>
        <end position="578"/>
    </location>
</feature>
<dbReference type="EMBL" id="JBFARM010000001">
    <property type="protein sequence ID" value="MEV4283972.1"/>
    <property type="molecule type" value="Genomic_DNA"/>
</dbReference>
<evidence type="ECO:0000256" key="1">
    <source>
        <dbReference type="SAM" id="Coils"/>
    </source>
</evidence>
<sequence length="645" mass="69444">MGVAQRPEVWPAPSSDARLSLVLGERALHVNGDLQTARRWYDAAYRQAEQSGDPIALGLAALGLGGRWVREHRTSAESERVRTRQLRALSLLDPSAPPALRLRVRLQGEDDYRNGTHDGILRLLRETRDAGDPLAVAEALSLAHHCLLGPEHAVLRRELAGELIGLAGVTERRGDLLMGLMWRTVDLFLAADPHAERCLEELRRLLREHAYLAVGYVVNAIEVMLAIRAGRFDEAEKLAGQCFERGVKAGDMDATGWLGGQLGAVRWFQGRAAELLPGLRDLAGSPTLSPIDNSYLAGLALVAAVAGDHRLAAGHLARVRGRDLAELPRSSSWLVSMYFVAETAHLLEDTGTAARAYELLSPYAGLPVIGSLGVVCFGSAEHPLGMAALTTGDLDLAVRHLRAAVQANLALGHWPAAALSRCRLGQALALRDGPRDAAARAELAEAAREARDLGMALPGVVGSAALSGAGEVRRTCRFHRDGRHWRIELGGRVAVADHSVGMAHLAALVAHPGREILAADLAAGTWSQEGEGSSAQPVLDDLARDSYRERLTQLQADIDELEEMNDLERASALRLEREWLVQELAAATGIGGRARPFAGGEERARIAVGKAIRRALSRIAGVDPVIGEELRASVQTGLRCCYRPR</sequence>
<protein>
    <submittedName>
        <fullName evidence="2">Uncharacterized protein</fullName>
    </submittedName>
</protein>
<gene>
    <name evidence="2" type="ORF">AB0K40_00555</name>
</gene>
<comment type="caution">
    <text evidence="2">The sequence shown here is derived from an EMBL/GenBank/DDBJ whole genome shotgun (WGS) entry which is preliminary data.</text>
</comment>
<organism evidence="2 3">
    <name type="scientific">Nonomuraea bangladeshensis</name>
    <dbReference type="NCBI Taxonomy" id="404385"/>
    <lineage>
        <taxon>Bacteria</taxon>
        <taxon>Bacillati</taxon>
        <taxon>Actinomycetota</taxon>
        <taxon>Actinomycetes</taxon>
        <taxon>Streptosporangiales</taxon>
        <taxon>Streptosporangiaceae</taxon>
        <taxon>Nonomuraea</taxon>
    </lineage>
</organism>
<keyword evidence="1" id="KW-0175">Coiled coil</keyword>
<accession>A0ABV3GUN0</accession>
<evidence type="ECO:0000313" key="3">
    <source>
        <dbReference type="Proteomes" id="UP001552427"/>
    </source>
</evidence>
<evidence type="ECO:0000313" key="2">
    <source>
        <dbReference type="EMBL" id="MEV4283972.1"/>
    </source>
</evidence>
<name>A0ABV3GUN0_9ACTN</name>